<proteinExistence type="predicted"/>
<keyword evidence="1" id="KW-0677">Repeat</keyword>
<gene>
    <name evidence="4" type="primary">LOC107421629</name>
</gene>
<evidence type="ECO:0000313" key="3">
    <source>
        <dbReference type="Proteomes" id="UP001652623"/>
    </source>
</evidence>
<dbReference type="PANTHER" id="PTHR47926:SF441">
    <property type="entry name" value="PENTATRICOPEPTIDE REPEAT-CONTAINING PROTEIN"/>
    <property type="match status" value="1"/>
</dbReference>
<protein>
    <submittedName>
        <fullName evidence="4">Pentatricopeptide repeat-containing protein At3g09040, mitochondrial</fullName>
    </submittedName>
</protein>
<feature type="repeat" description="PPR" evidence="2">
    <location>
        <begin position="121"/>
        <end position="155"/>
    </location>
</feature>
<dbReference type="InParanoid" id="A0A6P4AKM9"/>
<dbReference type="KEGG" id="zju:107421629"/>
<feature type="repeat" description="PPR" evidence="2">
    <location>
        <begin position="764"/>
        <end position="794"/>
    </location>
</feature>
<dbReference type="InterPro" id="IPR011990">
    <property type="entry name" value="TPR-like_helical_dom_sf"/>
</dbReference>
<dbReference type="AlphaFoldDB" id="A0A6P4AKM9"/>
<dbReference type="NCBIfam" id="TIGR00756">
    <property type="entry name" value="PPR"/>
    <property type="match status" value="8"/>
</dbReference>
<reference evidence="4" key="1">
    <citation type="submission" date="2025-08" db="UniProtKB">
        <authorList>
            <consortium name="RefSeq"/>
        </authorList>
    </citation>
    <scope>IDENTIFICATION</scope>
    <source>
        <tissue evidence="4">Seedling</tissue>
    </source>
</reference>
<dbReference type="Pfam" id="PF20431">
    <property type="entry name" value="E_motif"/>
    <property type="match status" value="1"/>
</dbReference>
<keyword evidence="3" id="KW-1185">Reference proteome</keyword>
<feature type="repeat" description="PPR" evidence="2">
    <location>
        <begin position="694"/>
        <end position="728"/>
    </location>
</feature>
<dbReference type="GeneID" id="107421629"/>
<dbReference type="PANTHER" id="PTHR47926">
    <property type="entry name" value="PENTATRICOPEPTIDE REPEAT-CONTAINING PROTEIN"/>
    <property type="match status" value="1"/>
</dbReference>
<name>A0A6P4AKM9_ZIZJJ</name>
<dbReference type="RefSeq" id="XP_015886393.3">
    <property type="nucleotide sequence ID" value="XM_016030907.4"/>
</dbReference>
<feature type="repeat" description="PPR" evidence="2">
    <location>
        <begin position="257"/>
        <end position="287"/>
    </location>
</feature>
<feature type="repeat" description="PPR" evidence="2">
    <location>
        <begin position="222"/>
        <end position="256"/>
    </location>
</feature>
<feature type="repeat" description="PPR" evidence="2">
    <location>
        <begin position="389"/>
        <end position="423"/>
    </location>
</feature>
<dbReference type="InterPro" id="IPR002885">
    <property type="entry name" value="PPR_rpt"/>
</dbReference>
<feature type="repeat" description="PPR" evidence="2">
    <location>
        <begin position="288"/>
        <end position="322"/>
    </location>
</feature>
<sequence>MRLRPPLKAFPVSSFRSSHHQHSFSAVPHELTRPSRTPESVYNHLLKACTEQCKLVNAHHSIDETSETSQALRTGKVVHAHSLKYGLDSYGFLGNSIVALYAKCGNVGFTEKAFNRLERKDVLAWNSVLSMYSKRGLLEQVVESFGSLRNSGVSPNEFTFAMVLSTCARLVDVGYGRQVHCGIIKMGFELSSFCEGALIDMYAKCNCVGDACHVFNSSVESDTVACTAMITGYVQAGFPEEALKVFEEMKKVGRALDQVAYVSVISACVGLGRLNDACELFAQMSSANVVAWNVMISGHAKGGYEVEAVKFFVKMRKAGIKPTRSTLGSILSAIASLAALDYGLLIHTHAIKQGLDSSFYVGSSLINMYAKCEEVDAARKVFCILDEKNIVLWNAMLGGYAQNGYAYEVLELFSSMRNSRIQPDEFTFTSVLSACSCLEFLKMGCQLHSVIIKKKLASNLFVANALTDMYAKSGALKEARKQFELIRNRDIVSWNAIIVGYVQEQDEEEAFHMFQMMNLQGILPDEVSLASILNACANIRALKQGQQVHSLSLKSGLETSLYAGSSLIDMYAKCGAIDAAHKVFSCMAHWSVVSMNTMIAAYGQSNLEKAINLFQEMHVIGLKPTEITFASLLDACSGPYVLIIGRQIHCLVLKRALLYGSSDFLCVSLLGMYMKSQCQQDADILFSELPRPRSRVLWTVIISGLIQNNCSEKALQMYHQMRCENALPDQATFASVLRACAVLSSLSDGRKMHSLTFHTGFHLDEPTSSALIDMYAKCGDVESAVQVFQEMSSKNDVISWNSMIVGLAKNGYAEYALKVFDEMKQTRIMPDDVTFLGVLTACSHAGRVAEGHQVFDIMVHDYGFQPRVDHVACMVDLLGRWGFLKEAEEFVNKQNFESDAMIWATLLGACRLHGDELRGRYSAEKLIELDPQDSSSYVLLANIYAASGKWTEVNSLRREMKEKGVMKLPGCSWTVVGQMTHKFSAGDKSHPKTDEIHSVLKYLTALIKEENYVVDIDSFLHDED</sequence>
<dbReference type="GO" id="GO:0009451">
    <property type="term" value="P:RNA modification"/>
    <property type="evidence" value="ECO:0007669"/>
    <property type="project" value="InterPro"/>
</dbReference>
<dbReference type="FunCoup" id="A0A6P4AKM9">
    <property type="interactions" value="67"/>
</dbReference>
<dbReference type="InterPro" id="IPR046849">
    <property type="entry name" value="E2_motif"/>
</dbReference>
<dbReference type="Proteomes" id="UP001652623">
    <property type="component" value="Chromosome 5"/>
</dbReference>
<dbReference type="PROSITE" id="PS51375">
    <property type="entry name" value="PPR"/>
    <property type="match status" value="10"/>
</dbReference>
<organism evidence="3 4">
    <name type="scientific">Ziziphus jujuba</name>
    <name type="common">Chinese jujube</name>
    <name type="synonym">Ziziphus sativa</name>
    <dbReference type="NCBI Taxonomy" id="326968"/>
    <lineage>
        <taxon>Eukaryota</taxon>
        <taxon>Viridiplantae</taxon>
        <taxon>Streptophyta</taxon>
        <taxon>Embryophyta</taxon>
        <taxon>Tracheophyta</taxon>
        <taxon>Spermatophyta</taxon>
        <taxon>Magnoliopsida</taxon>
        <taxon>eudicotyledons</taxon>
        <taxon>Gunneridae</taxon>
        <taxon>Pentapetalae</taxon>
        <taxon>rosids</taxon>
        <taxon>fabids</taxon>
        <taxon>Rosales</taxon>
        <taxon>Rhamnaceae</taxon>
        <taxon>Paliureae</taxon>
        <taxon>Ziziphus</taxon>
    </lineage>
</organism>
<feature type="repeat" description="PPR" evidence="2">
    <location>
        <begin position="490"/>
        <end position="524"/>
    </location>
</feature>
<dbReference type="GO" id="GO:0003723">
    <property type="term" value="F:RNA binding"/>
    <property type="evidence" value="ECO:0007669"/>
    <property type="project" value="InterPro"/>
</dbReference>
<feature type="repeat" description="PPR" evidence="2">
    <location>
        <begin position="933"/>
        <end position="967"/>
    </location>
</feature>
<dbReference type="Pfam" id="PF01535">
    <property type="entry name" value="PPR"/>
    <property type="match status" value="2"/>
</dbReference>
<dbReference type="InterPro" id="IPR046960">
    <property type="entry name" value="PPR_At4g14850-like_plant"/>
</dbReference>
<accession>A0A6P4AKM9</accession>
<evidence type="ECO:0000256" key="1">
    <source>
        <dbReference type="ARBA" id="ARBA00022737"/>
    </source>
</evidence>
<dbReference type="Pfam" id="PF13041">
    <property type="entry name" value="PPR_2"/>
    <property type="match status" value="8"/>
</dbReference>
<dbReference type="Pfam" id="PF20430">
    <property type="entry name" value="Eplus_motif"/>
    <property type="match status" value="1"/>
</dbReference>
<dbReference type="InterPro" id="IPR046848">
    <property type="entry name" value="E_motif"/>
</dbReference>
<feature type="repeat" description="PPR" evidence="2">
    <location>
        <begin position="796"/>
        <end position="830"/>
    </location>
</feature>
<evidence type="ECO:0000313" key="4">
    <source>
        <dbReference type="RefSeq" id="XP_015886393.3"/>
    </source>
</evidence>
<evidence type="ECO:0000256" key="2">
    <source>
        <dbReference type="PROSITE-ProRule" id="PRU00708"/>
    </source>
</evidence>
<dbReference type="Gene3D" id="1.25.40.10">
    <property type="entry name" value="Tetratricopeptide repeat domain"/>
    <property type="match status" value="8"/>
</dbReference>